<dbReference type="GO" id="GO:0009055">
    <property type="term" value="F:electron transfer activity"/>
    <property type="evidence" value="ECO:0007669"/>
    <property type="project" value="InterPro"/>
</dbReference>
<organism evidence="2 3">
    <name type="scientific">Novosphingobium fluoreni</name>
    <dbReference type="NCBI Taxonomy" id="1391222"/>
    <lineage>
        <taxon>Bacteria</taxon>
        <taxon>Pseudomonadati</taxon>
        <taxon>Pseudomonadota</taxon>
        <taxon>Alphaproteobacteria</taxon>
        <taxon>Sphingomonadales</taxon>
        <taxon>Sphingomonadaceae</taxon>
        <taxon>Novosphingobium</taxon>
    </lineage>
</organism>
<dbReference type="SUPFAM" id="SSF46626">
    <property type="entry name" value="Cytochrome c"/>
    <property type="match status" value="1"/>
</dbReference>
<reference evidence="2 3" key="1">
    <citation type="submission" date="2020-08" db="EMBL/GenBank/DDBJ databases">
        <title>Genomic Encyclopedia of Type Strains, Phase IV (KMG-IV): sequencing the most valuable type-strain genomes for metagenomic binning, comparative biology and taxonomic classification.</title>
        <authorList>
            <person name="Goeker M."/>
        </authorList>
    </citation>
    <scope>NUCLEOTIDE SEQUENCE [LARGE SCALE GENOMIC DNA]</scope>
    <source>
        <strain evidence="2 3">DSM 27568</strain>
    </source>
</reference>
<accession>A0A7W6BWP4</accession>
<dbReference type="Proteomes" id="UP000561459">
    <property type="component" value="Unassembled WGS sequence"/>
</dbReference>
<name>A0A7W6BWP4_9SPHN</name>
<evidence type="ECO:0000313" key="3">
    <source>
        <dbReference type="Proteomes" id="UP000561459"/>
    </source>
</evidence>
<dbReference type="PROSITE" id="PS51257">
    <property type="entry name" value="PROKAR_LIPOPROTEIN"/>
    <property type="match status" value="1"/>
</dbReference>
<comment type="caution">
    <text evidence="2">The sequence shown here is derived from an EMBL/GenBank/DDBJ whole genome shotgun (WGS) entry which is preliminary data.</text>
</comment>
<feature type="chain" id="PRO_5031280784" evidence="1">
    <location>
        <begin position="22"/>
        <end position="127"/>
    </location>
</feature>
<evidence type="ECO:0000256" key="1">
    <source>
        <dbReference type="SAM" id="SignalP"/>
    </source>
</evidence>
<proteinExistence type="predicted"/>
<dbReference type="Gene3D" id="1.10.760.10">
    <property type="entry name" value="Cytochrome c-like domain"/>
    <property type="match status" value="1"/>
</dbReference>
<keyword evidence="3" id="KW-1185">Reference proteome</keyword>
<evidence type="ECO:0000313" key="2">
    <source>
        <dbReference type="EMBL" id="MBB3939308.1"/>
    </source>
</evidence>
<sequence>MRAATLSIALMLLLASGCQGERDTTAEDMASAPQPDSFAPLASIQKASITLPEDAETFGEGEHAALLNRTCLACHSTSMIRYQPPLDRKTWTAEVTKMREAYGAPFAKEETGAIVEALMATQPSKKD</sequence>
<dbReference type="InterPro" id="IPR036909">
    <property type="entry name" value="Cyt_c-like_dom_sf"/>
</dbReference>
<keyword evidence="1" id="KW-0732">Signal</keyword>
<protein>
    <submittedName>
        <fullName evidence="2">Cytochrome c5</fullName>
    </submittedName>
</protein>
<feature type="signal peptide" evidence="1">
    <location>
        <begin position="1"/>
        <end position="21"/>
    </location>
</feature>
<dbReference type="GO" id="GO:0020037">
    <property type="term" value="F:heme binding"/>
    <property type="evidence" value="ECO:0007669"/>
    <property type="project" value="InterPro"/>
</dbReference>
<gene>
    <name evidence="2" type="ORF">GGR39_000948</name>
</gene>
<dbReference type="EMBL" id="JACIDY010000002">
    <property type="protein sequence ID" value="MBB3939308.1"/>
    <property type="molecule type" value="Genomic_DNA"/>
</dbReference>
<dbReference type="AlphaFoldDB" id="A0A7W6BWP4"/>
<dbReference type="RefSeq" id="WP_183616106.1">
    <property type="nucleotide sequence ID" value="NZ_JACIDY010000002.1"/>
</dbReference>